<keyword evidence="2" id="KW-1185">Reference proteome</keyword>
<dbReference type="AlphaFoldDB" id="A0A0M9A0K2"/>
<protein>
    <submittedName>
        <fullName evidence="1">Uncharacterized protein</fullName>
    </submittedName>
</protein>
<organism evidence="1 2">
    <name type="scientific">Melipona quadrifasciata</name>
    <dbReference type="NCBI Taxonomy" id="166423"/>
    <lineage>
        <taxon>Eukaryota</taxon>
        <taxon>Metazoa</taxon>
        <taxon>Ecdysozoa</taxon>
        <taxon>Arthropoda</taxon>
        <taxon>Hexapoda</taxon>
        <taxon>Insecta</taxon>
        <taxon>Pterygota</taxon>
        <taxon>Neoptera</taxon>
        <taxon>Endopterygota</taxon>
        <taxon>Hymenoptera</taxon>
        <taxon>Apocrita</taxon>
        <taxon>Aculeata</taxon>
        <taxon>Apoidea</taxon>
        <taxon>Anthophila</taxon>
        <taxon>Apidae</taxon>
        <taxon>Melipona</taxon>
    </lineage>
</organism>
<dbReference type="Proteomes" id="UP000053105">
    <property type="component" value="Unassembled WGS sequence"/>
</dbReference>
<proteinExistence type="predicted"/>
<dbReference type="EMBL" id="KQ435798">
    <property type="protein sequence ID" value="KOX73433.1"/>
    <property type="molecule type" value="Genomic_DNA"/>
</dbReference>
<evidence type="ECO:0000313" key="1">
    <source>
        <dbReference type="EMBL" id="KOX73433.1"/>
    </source>
</evidence>
<reference evidence="1 2" key="1">
    <citation type="submission" date="2015-07" db="EMBL/GenBank/DDBJ databases">
        <title>The genome of Melipona quadrifasciata.</title>
        <authorList>
            <person name="Pan H."/>
            <person name="Kapheim K."/>
        </authorList>
    </citation>
    <scope>NUCLEOTIDE SEQUENCE [LARGE SCALE GENOMIC DNA]</scope>
    <source>
        <strain evidence="1">0111107301</strain>
        <tissue evidence="1">Whole body</tissue>
    </source>
</reference>
<sequence>MHDLRHMRYDMRYVIIKCNKYSRIVNQLIVTLHHSGEESRLLDRNIAEQRQPLVFMGLDRDDGIESKFKYVIELTENCTCTPILELPKSFRRSNLSTDTCLRYTYVDTEQYFTVGYGAIPRHNKQLHRKIDLSLPLLCPSNFSDLSPPIFLLSLVVKEISVDQFGPLEPKSGFLDTQIFVLLNPSGSWILMDKFGDDEVVCEESNYSVNET</sequence>
<name>A0A0M9A0K2_9HYME</name>
<gene>
    <name evidence="1" type="ORF">WN51_14479</name>
</gene>
<evidence type="ECO:0000313" key="2">
    <source>
        <dbReference type="Proteomes" id="UP000053105"/>
    </source>
</evidence>
<accession>A0A0M9A0K2</accession>